<accession>A0A2V2ZND7</accession>
<proteinExistence type="predicted"/>
<sequence length="82" mass="9902">MLAQQSETKEHFLSLLKEHSPHHQAASRFNMTIEETVKLMHEIEDDINKKLEEKIENYRWIDYTEIVKINHAENMKYYLVIS</sequence>
<dbReference type="OrthoDB" id="2720271at2"/>
<protein>
    <submittedName>
        <fullName evidence="1">Uncharacterized protein</fullName>
    </submittedName>
</protein>
<dbReference type="RefSeq" id="WP_110066492.1">
    <property type="nucleotide sequence ID" value="NZ_QGTW01000012.1"/>
</dbReference>
<dbReference type="Proteomes" id="UP000247150">
    <property type="component" value="Unassembled WGS sequence"/>
</dbReference>
<name>A0A2V2ZND7_9BACI</name>
<reference evidence="1 2" key="1">
    <citation type="submission" date="2018-05" db="EMBL/GenBank/DDBJ databases">
        <title>Freshwater and sediment microbial communities from various areas in North America, analyzing microbe dynamics in response to fracking.</title>
        <authorList>
            <person name="Lamendella R."/>
        </authorList>
    </citation>
    <scope>NUCLEOTIDE SEQUENCE [LARGE SCALE GENOMIC DNA]</scope>
    <source>
        <strain evidence="1 2">15_TX</strain>
    </source>
</reference>
<evidence type="ECO:0000313" key="1">
    <source>
        <dbReference type="EMBL" id="PWW25785.1"/>
    </source>
</evidence>
<dbReference type="AlphaFoldDB" id="A0A2V2ZND7"/>
<comment type="caution">
    <text evidence="1">The sequence shown here is derived from an EMBL/GenBank/DDBJ whole genome shotgun (WGS) entry which is preliminary data.</text>
</comment>
<dbReference type="EMBL" id="QGTW01000012">
    <property type="protein sequence ID" value="PWW25785.1"/>
    <property type="molecule type" value="Genomic_DNA"/>
</dbReference>
<evidence type="ECO:0000313" key="2">
    <source>
        <dbReference type="Proteomes" id="UP000247150"/>
    </source>
</evidence>
<organism evidence="1 2">
    <name type="scientific">Cytobacillus oceanisediminis</name>
    <dbReference type="NCBI Taxonomy" id="665099"/>
    <lineage>
        <taxon>Bacteria</taxon>
        <taxon>Bacillati</taxon>
        <taxon>Bacillota</taxon>
        <taxon>Bacilli</taxon>
        <taxon>Bacillales</taxon>
        <taxon>Bacillaceae</taxon>
        <taxon>Cytobacillus</taxon>
    </lineage>
</organism>
<gene>
    <name evidence="1" type="ORF">DFO73_11277</name>
</gene>